<comment type="caution">
    <text evidence="4">The sequence shown here is derived from an EMBL/GenBank/DDBJ whole genome shotgun (WGS) entry which is preliminary data.</text>
</comment>
<organism evidence="4 5">
    <name type="scientific">Thelohanellus kitauei</name>
    <name type="common">Myxosporean</name>
    <dbReference type="NCBI Taxonomy" id="669202"/>
    <lineage>
        <taxon>Eukaryota</taxon>
        <taxon>Metazoa</taxon>
        <taxon>Cnidaria</taxon>
        <taxon>Myxozoa</taxon>
        <taxon>Myxosporea</taxon>
        <taxon>Bivalvulida</taxon>
        <taxon>Platysporina</taxon>
        <taxon>Myxobolidae</taxon>
        <taxon>Thelohanellus</taxon>
    </lineage>
</organism>
<dbReference type="EMBL" id="JWZT01003185">
    <property type="protein sequence ID" value="KII67422.1"/>
    <property type="molecule type" value="Genomic_DNA"/>
</dbReference>
<keyword evidence="5" id="KW-1185">Reference proteome</keyword>
<feature type="transmembrane region" description="Helical" evidence="2">
    <location>
        <begin position="186"/>
        <end position="207"/>
    </location>
</feature>
<accession>A0A0C2N0J6</accession>
<feature type="coiled-coil region" evidence="1">
    <location>
        <begin position="89"/>
        <end position="123"/>
    </location>
</feature>
<dbReference type="GO" id="GO:0046983">
    <property type="term" value="F:protein dimerization activity"/>
    <property type="evidence" value="ECO:0007669"/>
    <property type="project" value="InterPro"/>
</dbReference>
<dbReference type="SMART" id="SM00353">
    <property type="entry name" value="HLH"/>
    <property type="match status" value="1"/>
</dbReference>
<dbReference type="Pfam" id="PF00010">
    <property type="entry name" value="HLH"/>
    <property type="match status" value="1"/>
</dbReference>
<evidence type="ECO:0000256" key="2">
    <source>
        <dbReference type="SAM" id="Phobius"/>
    </source>
</evidence>
<evidence type="ECO:0000259" key="3">
    <source>
        <dbReference type="PROSITE" id="PS50888"/>
    </source>
</evidence>
<dbReference type="SUPFAM" id="SSF47459">
    <property type="entry name" value="HLH, helix-loop-helix DNA-binding domain"/>
    <property type="match status" value="1"/>
</dbReference>
<dbReference type="AlphaFoldDB" id="A0A0C2N0J6"/>
<feature type="transmembrane region" description="Helical" evidence="2">
    <location>
        <begin position="159"/>
        <end position="180"/>
    </location>
</feature>
<keyword evidence="2" id="KW-1133">Transmembrane helix</keyword>
<dbReference type="Proteomes" id="UP000031668">
    <property type="component" value="Unassembled WGS sequence"/>
</dbReference>
<dbReference type="PROSITE" id="PS50888">
    <property type="entry name" value="BHLH"/>
    <property type="match status" value="1"/>
</dbReference>
<dbReference type="Gene3D" id="4.10.280.10">
    <property type="entry name" value="Helix-loop-helix DNA-binding domain"/>
    <property type="match status" value="1"/>
</dbReference>
<evidence type="ECO:0000313" key="5">
    <source>
        <dbReference type="Proteomes" id="UP000031668"/>
    </source>
</evidence>
<dbReference type="InterPro" id="IPR036638">
    <property type="entry name" value="HLH_DNA-bd_sf"/>
</dbReference>
<evidence type="ECO:0000313" key="4">
    <source>
        <dbReference type="EMBL" id="KII67422.1"/>
    </source>
</evidence>
<reference evidence="4 5" key="1">
    <citation type="journal article" date="2014" name="Genome Biol. Evol.">
        <title>The genome of the myxosporean Thelohanellus kitauei shows adaptations to nutrient acquisition within its fish host.</title>
        <authorList>
            <person name="Yang Y."/>
            <person name="Xiong J."/>
            <person name="Zhou Z."/>
            <person name="Huo F."/>
            <person name="Miao W."/>
            <person name="Ran C."/>
            <person name="Liu Y."/>
            <person name="Zhang J."/>
            <person name="Feng J."/>
            <person name="Wang M."/>
            <person name="Wang M."/>
            <person name="Wang L."/>
            <person name="Yao B."/>
        </authorList>
    </citation>
    <scope>NUCLEOTIDE SEQUENCE [LARGE SCALE GENOMIC DNA]</scope>
    <source>
        <strain evidence="4">Wuqing</strain>
    </source>
</reference>
<keyword evidence="1" id="KW-0175">Coiled coil</keyword>
<proteinExistence type="predicted"/>
<protein>
    <recommendedName>
        <fullName evidence="3">BHLH domain-containing protein</fullName>
    </recommendedName>
</protein>
<feature type="domain" description="BHLH" evidence="3">
    <location>
        <begin position="37"/>
        <end position="99"/>
    </location>
</feature>
<sequence length="555" mass="63473">MPRTRATIVPTLLINVRLIAMGYVQYLTKNMSKRSSCRKENHNLIERRYRSQISRCFAQLEEATFSSGVNDVGYFIDCKSGTHTKSHILKSAAEKIQALQSENDKLQRDNKSLRDKIKSLTGSSCSLPDGANKCATKNENLPCNNGPTFVKPNSSSMNILGLTICLYFLCHTASSINAYSGANKHIYTNYIPTLPLFTCCCILWFYLCDMSGSLLTNLMDSLCSPFPILNSSCKTFICSFKDTIYQLFNLGYSDTLREDHLYKKIEEKHERLMETTFKKRANLQVIKHPKKCGTGSLKPGYFVSNDNYSKQLVNSQKDENYGVLYSVFDGVTQPSSKFIQFHALFGCPTTVIIEKCIDQVHFIIKIKRKEDGEVLSIVVFDNMKIWESLQPNVIRQMIISNLFGLDCFIFQNIALSNLKRNVDMHSYSAKKLLTTEEFGQITDQLNDHCSKNIDKKNSFFAFTVRYKIEKRLASNKTFSNQELAIGKDNKPSCVQHHRAQVAYTFVLLRLLKKYNEMIGLYFRALLFVTIYYDIGKLTISDIKELRAQRHFANQA</sequence>
<keyword evidence="2" id="KW-0472">Membrane</keyword>
<dbReference type="OrthoDB" id="6498993at2759"/>
<keyword evidence="2" id="KW-0812">Transmembrane</keyword>
<name>A0A0C2N0J6_THEKT</name>
<gene>
    <name evidence="4" type="ORF">RF11_07807</name>
</gene>
<evidence type="ECO:0000256" key="1">
    <source>
        <dbReference type="SAM" id="Coils"/>
    </source>
</evidence>
<dbReference type="InterPro" id="IPR011598">
    <property type="entry name" value="bHLH_dom"/>
</dbReference>